<sequence length="213" mass="23789">MLLLAVTNTDEGSSFVNQGAEYNVTEYVRNLFPLIGEKESQEVAALYAPIGSPYGIRSTKSWETVSVLRVISGDNDSFLLAIMKCPTDSLLHAFPASSYKAAYAIPPALHGQDEYQLFPFHHSHQRRAYYITIPLSSMLSQTVSCPLLSIWTQTTKCGPASRRCGRNGRRFIQSEMMFNKTELDAPAIAPDFTSSALLKRCEFWNSVRHLTAQ</sequence>
<gene>
    <name evidence="1" type="ORF">R3P38DRAFT_769252</name>
</gene>
<dbReference type="AlphaFoldDB" id="A0AAW0C0P5"/>
<reference evidence="1 2" key="1">
    <citation type="journal article" date="2024" name="J Genomics">
        <title>Draft genome sequencing and assembly of Favolaschia claudopus CIRM-BRFM 2984 isolated from oak limbs.</title>
        <authorList>
            <person name="Navarro D."/>
            <person name="Drula E."/>
            <person name="Chaduli D."/>
            <person name="Cazenave R."/>
            <person name="Ahrendt S."/>
            <person name="Wang J."/>
            <person name="Lipzen A."/>
            <person name="Daum C."/>
            <person name="Barry K."/>
            <person name="Grigoriev I.V."/>
            <person name="Favel A."/>
            <person name="Rosso M.N."/>
            <person name="Martin F."/>
        </authorList>
    </citation>
    <scope>NUCLEOTIDE SEQUENCE [LARGE SCALE GENOMIC DNA]</scope>
    <source>
        <strain evidence="1 2">CIRM-BRFM 2984</strain>
    </source>
</reference>
<comment type="caution">
    <text evidence="1">The sequence shown here is derived from an EMBL/GenBank/DDBJ whole genome shotgun (WGS) entry which is preliminary data.</text>
</comment>
<evidence type="ECO:0000313" key="2">
    <source>
        <dbReference type="Proteomes" id="UP001362999"/>
    </source>
</evidence>
<keyword evidence="2" id="KW-1185">Reference proteome</keyword>
<dbReference type="Proteomes" id="UP001362999">
    <property type="component" value="Unassembled WGS sequence"/>
</dbReference>
<accession>A0AAW0C0P5</accession>
<proteinExistence type="predicted"/>
<name>A0AAW0C0P5_9AGAR</name>
<protein>
    <submittedName>
        <fullName evidence="1">Uncharacterized protein</fullName>
    </submittedName>
</protein>
<dbReference type="EMBL" id="JAWWNJ010000023">
    <property type="protein sequence ID" value="KAK7032734.1"/>
    <property type="molecule type" value="Genomic_DNA"/>
</dbReference>
<organism evidence="1 2">
    <name type="scientific">Favolaschia claudopus</name>
    <dbReference type="NCBI Taxonomy" id="2862362"/>
    <lineage>
        <taxon>Eukaryota</taxon>
        <taxon>Fungi</taxon>
        <taxon>Dikarya</taxon>
        <taxon>Basidiomycota</taxon>
        <taxon>Agaricomycotina</taxon>
        <taxon>Agaricomycetes</taxon>
        <taxon>Agaricomycetidae</taxon>
        <taxon>Agaricales</taxon>
        <taxon>Marasmiineae</taxon>
        <taxon>Mycenaceae</taxon>
        <taxon>Favolaschia</taxon>
    </lineage>
</organism>
<evidence type="ECO:0000313" key="1">
    <source>
        <dbReference type="EMBL" id="KAK7032734.1"/>
    </source>
</evidence>